<comment type="caution">
    <text evidence="7">The sequence shown here is derived from an EMBL/GenBank/DDBJ whole genome shotgun (WGS) entry which is preliminary data.</text>
</comment>
<feature type="transmembrane region" description="Helical" evidence="6">
    <location>
        <begin position="274"/>
        <end position="299"/>
    </location>
</feature>
<feature type="transmembrane region" description="Helical" evidence="6">
    <location>
        <begin position="40"/>
        <end position="60"/>
    </location>
</feature>
<gene>
    <name evidence="7" type="ORF">DAPK24_034350</name>
</gene>
<keyword evidence="8" id="KW-1185">Reference proteome</keyword>
<dbReference type="InterPro" id="IPR045225">
    <property type="entry name" value="Uracil/uridine/allantoin_perm"/>
</dbReference>
<name>A0AAV5R6C0_PICKL</name>
<reference evidence="7 8" key="1">
    <citation type="journal article" date="2023" name="Elife">
        <title>Identification of key yeast species and microbe-microbe interactions impacting larval growth of Drosophila in the wild.</title>
        <authorList>
            <person name="Mure A."/>
            <person name="Sugiura Y."/>
            <person name="Maeda R."/>
            <person name="Honda K."/>
            <person name="Sakurai N."/>
            <person name="Takahashi Y."/>
            <person name="Watada M."/>
            <person name="Katoh T."/>
            <person name="Gotoh A."/>
            <person name="Gotoh Y."/>
            <person name="Taniguchi I."/>
            <person name="Nakamura K."/>
            <person name="Hayashi T."/>
            <person name="Katayama T."/>
            <person name="Uemura T."/>
            <person name="Hattori Y."/>
        </authorList>
    </citation>
    <scope>NUCLEOTIDE SEQUENCE [LARGE SCALE GENOMIC DNA]</scope>
    <source>
        <strain evidence="7 8">PK-24</strain>
    </source>
</reference>
<dbReference type="GO" id="GO:0015205">
    <property type="term" value="F:nucleobase transmembrane transporter activity"/>
    <property type="evidence" value="ECO:0007669"/>
    <property type="project" value="TreeGrafter"/>
</dbReference>
<feature type="transmembrane region" description="Helical" evidence="6">
    <location>
        <begin position="66"/>
        <end position="87"/>
    </location>
</feature>
<evidence type="ECO:0000256" key="4">
    <source>
        <dbReference type="ARBA" id="ARBA00022989"/>
    </source>
</evidence>
<feature type="transmembrane region" description="Helical" evidence="6">
    <location>
        <begin position="476"/>
        <end position="498"/>
    </location>
</feature>
<feature type="transmembrane region" description="Helical" evidence="6">
    <location>
        <begin position="390"/>
        <end position="409"/>
    </location>
</feature>
<evidence type="ECO:0000256" key="5">
    <source>
        <dbReference type="ARBA" id="ARBA00023136"/>
    </source>
</evidence>
<accession>A0AAV5R6C0</accession>
<feature type="transmembrane region" description="Helical" evidence="6">
    <location>
        <begin position="167"/>
        <end position="185"/>
    </location>
</feature>
<keyword evidence="3 6" id="KW-0812">Transmembrane</keyword>
<dbReference type="GO" id="GO:0005886">
    <property type="term" value="C:plasma membrane"/>
    <property type="evidence" value="ECO:0007669"/>
    <property type="project" value="TreeGrafter"/>
</dbReference>
<evidence type="ECO:0000256" key="1">
    <source>
        <dbReference type="ARBA" id="ARBA00004141"/>
    </source>
</evidence>
<evidence type="ECO:0008006" key="9">
    <source>
        <dbReference type="Google" id="ProtNLM"/>
    </source>
</evidence>
<protein>
    <recommendedName>
        <fullName evidence="9">Allantoin permease</fullName>
    </recommendedName>
</protein>
<dbReference type="InterPro" id="IPR001248">
    <property type="entry name" value="Pur-cyt_permease"/>
</dbReference>
<comment type="similarity">
    <text evidence="2">Belongs to the purine-cytosine permease (2.A.39) family.</text>
</comment>
<organism evidence="7 8">
    <name type="scientific">Pichia kluyveri</name>
    <name type="common">Yeast</name>
    <dbReference type="NCBI Taxonomy" id="36015"/>
    <lineage>
        <taxon>Eukaryota</taxon>
        <taxon>Fungi</taxon>
        <taxon>Dikarya</taxon>
        <taxon>Ascomycota</taxon>
        <taxon>Saccharomycotina</taxon>
        <taxon>Pichiomycetes</taxon>
        <taxon>Pichiales</taxon>
        <taxon>Pichiaceae</taxon>
        <taxon>Pichia</taxon>
    </lineage>
</organism>
<dbReference type="AlphaFoldDB" id="A0AAV5R6C0"/>
<dbReference type="Pfam" id="PF02133">
    <property type="entry name" value="Transp_cyt_pur"/>
    <property type="match status" value="1"/>
</dbReference>
<feature type="transmembrane region" description="Helical" evidence="6">
    <location>
        <begin position="191"/>
        <end position="212"/>
    </location>
</feature>
<evidence type="ECO:0000256" key="3">
    <source>
        <dbReference type="ARBA" id="ARBA00022692"/>
    </source>
</evidence>
<dbReference type="PANTHER" id="PTHR30618">
    <property type="entry name" value="NCS1 FAMILY PURINE/PYRIMIDINE TRANSPORTER"/>
    <property type="match status" value="1"/>
</dbReference>
<feature type="transmembrane region" description="Helical" evidence="6">
    <location>
        <begin position="233"/>
        <end position="254"/>
    </location>
</feature>
<feature type="transmembrane region" description="Helical" evidence="6">
    <location>
        <begin position="441"/>
        <end position="464"/>
    </location>
</feature>
<proteinExistence type="inferred from homology"/>
<keyword evidence="4 6" id="KW-1133">Transmembrane helix</keyword>
<dbReference type="PANTHER" id="PTHR30618:SF0">
    <property type="entry name" value="PURINE-URACIL PERMEASE NCS1"/>
    <property type="match status" value="1"/>
</dbReference>
<dbReference type="CDD" id="cd11482">
    <property type="entry name" value="SLC-NCS1sbd_NRT1-like"/>
    <property type="match status" value="1"/>
</dbReference>
<evidence type="ECO:0000256" key="2">
    <source>
        <dbReference type="ARBA" id="ARBA00008974"/>
    </source>
</evidence>
<comment type="subcellular location">
    <subcellularLocation>
        <location evidence="1">Membrane</location>
        <topology evidence="1">Multi-pass membrane protein</topology>
    </subcellularLocation>
</comment>
<evidence type="ECO:0000256" key="6">
    <source>
        <dbReference type="SAM" id="Phobius"/>
    </source>
</evidence>
<dbReference type="Gene3D" id="1.10.4160.10">
    <property type="entry name" value="Hydantoin permease"/>
    <property type="match status" value="1"/>
</dbReference>
<evidence type="ECO:0000313" key="8">
    <source>
        <dbReference type="Proteomes" id="UP001378960"/>
    </source>
</evidence>
<keyword evidence="5 6" id="KW-0472">Membrane</keyword>
<evidence type="ECO:0000313" key="7">
    <source>
        <dbReference type="EMBL" id="GMM46860.1"/>
    </source>
</evidence>
<feature type="transmembrane region" description="Helical" evidence="6">
    <location>
        <begin position="360"/>
        <end position="378"/>
    </location>
</feature>
<dbReference type="Proteomes" id="UP001378960">
    <property type="component" value="Unassembled WGS sequence"/>
</dbReference>
<feature type="transmembrane region" description="Helical" evidence="6">
    <location>
        <begin position="320"/>
        <end position="340"/>
    </location>
</feature>
<sequence length="561" mass="62422">MENPFKTLKLDSAQAEGHSWYNKDLLPTPREERTWSRNNFLFFYFTTSLTPSSYTLGATLVSMGLLWWQGLICAVVGSVFLSIILVLNSRASSEYHLGFPAIVRAPAGMYGSYFFIFIRVSVASIYFATQTFFAGRLMSVLLRSIFGHKWTDIKNTFPESAETTSSQLLAFFIVWIIQLPLIFMHPTIQRHLYTVKAVTTTVTLFGVFGYCVRKAGGLGSPEDLAATRAHGSALGWAMMYGINSIMGALCPILINAGDVVRYAKKTSDAAWFQSFAVLSSKVLITFLGCATTSAAKVFLGKTFWNPWDLYEALLDYHWTAGMRTAMAFASFGMILALVIVNIGTNCLPVGADTTGMFPKYMTIVRGQLLCWIVCPLFFPWKMISSGAKFLAFLGSYSIMLCPVAAVMIYDYYFVRKGNFHVVSFYSNDKNSMLWYGNKFGINYRAFVAWICAVGSTISGVANAINKGTLPIGVTHVYYLGFLLSFTIAFVMFGLLNYIHPVEQKLPNNMDIKDVKFEEFSATDGFLDEETIEIVTGASEHKNITDDSSVIEVIDIQNSSKA</sequence>
<dbReference type="EMBL" id="BTGB01000005">
    <property type="protein sequence ID" value="GMM46860.1"/>
    <property type="molecule type" value="Genomic_DNA"/>
</dbReference>